<dbReference type="InterPro" id="IPR013087">
    <property type="entry name" value="Znf_C2H2_type"/>
</dbReference>
<dbReference type="AlphaFoldDB" id="A0AAD9KAP9"/>
<evidence type="ECO:0000256" key="3">
    <source>
        <dbReference type="ARBA" id="ARBA00022737"/>
    </source>
</evidence>
<accession>A0AAD9KAP9</accession>
<dbReference type="Pfam" id="PF00096">
    <property type="entry name" value="zf-C2H2"/>
    <property type="match status" value="4"/>
</dbReference>
<keyword evidence="2" id="KW-0479">Metal-binding</keyword>
<evidence type="ECO:0000256" key="5">
    <source>
        <dbReference type="ARBA" id="ARBA00023015"/>
    </source>
</evidence>
<evidence type="ECO:0000259" key="9">
    <source>
        <dbReference type="PROSITE" id="PS50157"/>
    </source>
</evidence>
<dbReference type="SUPFAM" id="SSF57667">
    <property type="entry name" value="beta-beta-alpha zinc fingers"/>
    <property type="match status" value="2"/>
</dbReference>
<keyword evidence="8" id="KW-0863">Zinc-finger</keyword>
<feature type="domain" description="C2H2-type" evidence="9">
    <location>
        <begin position="163"/>
        <end position="191"/>
    </location>
</feature>
<keyword evidence="4" id="KW-0862">Zinc</keyword>
<dbReference type="PANTHER" id="PTHR24399:SF23">
    <property type="entry name" value="C2H2-TYPE DOMAIN-CONTAINING PROTEIN"/>
    <property type="match status" value="1"/>
</dbReference>
<comment type="caution">
    <text evidence="10">The sequence shown here is derived from an EMBL/GenBank/DDBJ whole genome shotgun (WGS) entry which is preliminary data.</text>
</comment>
<gene>
    <name evidence="10" type="ORF">LSH36_19g07021</name>
</gene>
<evidence type="ECO:0000313" key="11">
    <source>
        <dbReference type="Proteomes" id="UP001208570"/>
    </source>
</evidence>
<dbReference type="GO" id="GO:0000978">
    <property type="term" value="F:RNA polymerase II cis-regulatory region sequence-specific DNA binding"/>
    <property type="evidence" value="ECO:0007669"/>
    <property type="project" value="TreeGrafter"/>
</dbReference>
<protein>
    <recommendedName>
        <fullName evidence="9">C2H2-type domain-containing protein</fullName>
    </recommendedName>
</protein>
<dbReference type="GO" id="GO:0005654">
    <property type="term" value="C:nucleoplasm"/>
    <property type="evidence" value="ECO:0007669"/>
    <property type="project" value="TreeGrafter"/>
</dbReference>
<keyword evidence="3" id="KW-0677">Repeat</keyword>
<evidence type="ECO:0000256" key="4">
    <source>
        <dbReference type="ARBA" id="ARBA00022833"/>
    </source>
</evidence>
<sequence length="217" mass="24974">MAQWLAHRATNHQCTTCGRNFINSSLLRRHVQGVHLGMRFSCDVCGKTYSQRDGVTRHKASVHRKPAHSDDLTDCAIIIRLRRQENASSLPKHHHIYQSGTILHSITQHSTPNRQIVQLAQWNAWSVRLYVSVSIANNTLHPHHSPPRCLCWCHVLSIIHPYKVCAVCGKSFESRYKLIRHAQGVHLKLRYQCDLCQRTYSQSSDVRRHKKAVHGML</sequence>
<keyword evidence="11" id="KW-1185">Reference proteome</keyword>
<feature type="domain" description="C2H2-type" evidence="9">
    <location>
        <begin position="191"/>
        <end position="217"/>
    </location>
</feature>
<keyword evidence="5" id="KW-0805">Transcription regulation</keyword>
<organism evidence="10 11">
    <name type="scientific">Paralvinella palmiformis</name>
    <dbReference type="NCBI Taxonomy" id="53620"/>
    <lineage>
        <taxon>Eukaryota</taxon>
        <taxon>Metazoa</taxon>
        <taxon>Spiralia</taxon>
        <taxon>Lophotrochozoa</taxon>
        <taxon>Annelida</taxon>
        <taxon>Polychaeta</taxon>
        <taxon>Sedentaria</taxon>
        <taxon>Canalipalpata</taxon>
        <taxon>Terebellida</taxon>
        <taxon>Terebelliformia</taxon>
        <taxon>Alvinellidae</taxon>
        <taxon>Paralvinella</taxon>
    </lineage>
</organism>
<reference evidence="10" key="1">
    <citation type="journal article" date="2023" name="Mol. Biol. Evol.">
        <title>Third-Generation Sequencing Reveals the Adaptive Role of the Epigenome in Three Deep-Sea Polychaetes.</title>
        <authorList>
            <person name="Perez M."/>
            <person name="Aroh O."/>
            <person name="Sun Y."/>
            <person name="Lan Y."/>
            <person name="Juniper S.K."/>
            <person name="Young C.R."/>
            <person name="Angers B."/>
            <person name="Qian P.Y."/>
        </authorList>
    </citation>
    <scope>NUCLEOTIDE SEQUENCE</scope>
    <source>
        <strain evidence="10">P08H-3</strain>
    </source>
</reference>
<dbReference type="GO" id="GO:0008270">
    <property type="term" value="F:zinc ion binding"/>
    <property type="evidence" value="ECO:0007669"/>
    <property type="project" value="UniProtKB-KW"/>
</dbReference>
<proteinExistence type="predicted"/>
<feature type="domain" description="C2H2-type" evidence="9">
    <location>
        <begin position="12"/>
        <end position="40"/>
    </location>
</feature>
<dbReference type="EMBL" id="JAODUP010000019">
    <property type="protein sequence ID" value="KAK2168228.1"/>
    <property type="molecule type" value="Genomic_DNA"/>
</dbReference>
<dbReference type="SMART" id="SM00355">
    <property type="entry name" value="ZnF_C2H2"/>
    <property type="match status" value="4"/>
</dbReference>
<dbReference type="Proteomes" id="UP001208570">
    <property type="component" value="Unassembled WGS sequence"/>
</dbReference>
<dbReference type="PROSITE" id="PS50157">
    <property type="entry name" value="ZINC_FINGER_C2H2_2"/>
    <property type="match status" value="4"/>
</dbReference>
<evidence type="ECO:0000256" key="1">
    <source>
        <dbReference type="ARBA" id="ARBA00004123"/>
    </source>
</evidence>
<dbReference type="InterPro" id="IPR036236">
    <property type="entry name" value="Znf_C2H2_sf"/>
</dbReference>
<name>A0AAD9KAP9_9ANNE</name>
<evidence type="ECO:0000256" key="6">
    <source>
        <dbReference type="ARBA" id="ARBA00023163"/>
    </source>
</evidence>
<keyword evidence="6" id="KW-0804">Transcription</keyword>
<evidence type="ECO:0000313" key="10">
    <source>
        <dbReference type="EMBL" id="KAK2168228.1"/>
    </source>
</evidence>
<feature type="domain" description="C2H2-type" evidence="9">
    <location>
        <begin position="40"/>
        <end position="68"/>
    </location>
</feature>
<dbReference type="GO" id="GO:0001227">
    <property type="term" value="F:DNA-binding transcription repressor activity, RNA polymerase II-specific"/>
    <property type="evidence" value="ECO:0007669"/>
    <property type="project" value="TreeGrafter"/>
</dbReference>
<comment type="subcellular location">
    <subcellularLocation>
        <location evidence="1">Nucleus</location>
    </subcellularLocation>
</comment>
<dbReference type="Gene3D" id="3.30.160.60">
    <property type="entry name" value="Classic Zinc Finger"/>
    <property type="match status" value="4"/>
</dbReference>
<dbReference type="PROSITE" id="PS00028">
    <property type="entry name" value="ZINC_FINGER_C2H2_1"/>
    <property type="match status" value="4"/>
</dbReference>
<dbReference type="PANTHER" id="PTHR24399">
    <property type="entry name" value="ZINC FINGER AND BTB DOMAIN-CONTAINING"/>
    <property type="match status" value="1"/>
</dbReference>
<evidence type="ECO:0000256" key="8">
    <source>
        <dbReference type="PROSITE-ProRule" id="PRU00042"/>
    </source>
</evidence>
<keyword evidence="7" id="KW-0539">Nucleus</keyword>
<evidence type="ECO:0000256" key="7">
    <source>
        <dbReference type="ARBA" id="ARBA00023242"/>
    </source>
</evidence>
<evidence type="ECO:0000256" key="2">
    <source>
        <dbReference type="ARBA" id="ARBA00022723"/>
    </source>
</evidence>